<comment type="similarity">
    <text evidence="4">Belongs to the sorting nexin family.</text>
</comment>
<feature type="coiled-coil region" evidence="11">
    <location>
        <begin position="354"/>
        <end position="381"/>
    </location>
</feature>
<evidence type="ECO:0000259" key="12">
    <source>
        <dbReference type="PROSITE" id="PS50195"/>
    </source>
</evidence>
<dbReference type="AlphaFoldDB" id="A0A0X3P370"/>
<dbReference type="InterPro" id="IPR036871">
    <property type="entry name" value="PX_dom_sf"/>
</dbReference>
<evidence type="ECO:0000313" key="13">
    <source>
        <dbReference type="EMBL" id="JAP41606.1"/>
    </source>
</evidence>
<evidence type="ECO:0000256" key="11">
    <source>
        <dbReference type="SAM" id="Coils"/>
    </source>
</evidence>
<dbReference type="Pfam" id="PF00787">
    <property type="entry name" value="PX"/>
    <property type="match status" value="1"/>
</dbReference>
<keyword evidence="8" id="KW-0653">Protein transport</keyword>
<dbReference type="GO" id="GO:0015031">
    <property type="term" value="P:protein transport"/>
    <property type="evidence" value="ECO:0007669"/>
    <property type="project" value="UniProtKB-KW"/>
</dbReference>
<dbReference type="FunFam" id="1.20.1270.60:FF:000022">
    <property type="entry name" value="Sorting nexin 3 protein"/>
    <property type="match status" value="1"/>
</dbReference>
<keyword evidence="6" id="KW-0963">Cytoplasm</keyword>
<keyword evidence="5" id="KW-0813">Transport</keyword>
<dbReference type="PROSITE" id="PS50195">
    <property type="entry name" value="PX"/>
    <property type="match status" value="1"/>
</dbReference>
<evidence type="ECO:0000256" key="1">
    <source>
        <dbReference type="ARBA" id="ARBA00004287"/>
    </source>
</evidence>
<evidence type="ECO:0000256" key="5">
    <source>
        <dbReference type="ARBA" id="ARBA00022448"/>
    </source>
</evidence>
<evidence type="ECO:0000256" key="9">
    <source>
        <dbReference type="ARBA" id="ARBA00023034"/>
    </source>
</evidence>
<keyword evidence="10" id="KW-0472">Membrane</keyword>
<proteinExistence type="inferred from homology"/>
<evidence type="ECO:0000256" key="2">
    <source>
        <dbReference type="ARBA" id="ARBA00004496"/>
    </source>
</evidence>
<dbReference type="PANTHER" id="PTHR10555">
    <property type="entry name" value="SORTING NEXIN"/>
    <property type="match status" value="1"/>
</dbReference>
<gene>
    <name evidence="13" type="primary">SNX2</name>
    <name evidence="13" type="ORF">TR92378</name>
</gene>
<dbReference type="GO" id="GO:0098796">
    <property type="term" value="C:membrane protein complex"/>
    <property type="evidence" value="ECO:0007669"/>
    <property type="project" value="UniProtKB-ARBA"/>
</dbReference>
<dbReference type="GO" id="GO:0005794">
    <property type="term" value="C:Golgi apparatus"/>
    <property type="evidence" value="ECO:0007669"/>
    <property type="project" value="UniProtKB-SubCell"/>
</dbReference>
<dbReference type="PANTHER" id="PTHR10555:SF170">
    <property type="entry name" value="FI18122P1"/>
    <property type="match status" value="1"/>
</dbReference>
<evidence type="ECO:0000256" key="7">
    <source>
        <dbReference type="ARBA" id="ARBA00022553"/>
    </source>
</evidence>
<evidence type="ECO:0000256" key="8">
    <source>
        <dbReference type="ARBA" id="ARBA00022927"/>
    </source>
</evidence>
<keyword evidence="7" id="KW-0597">Phosphoprotein</keyword>
<evidence type="ECO:0000256" key="4">
    <source>
        <dbReference type="ARBA" id="ARBA00010883"/>
    </source>
</evidence>
<protein>
    <submittedName>
        <fullName evidence="13">Sorting nexin-2</fullName>
    </submittedName>
</protein>
<keyword evidence="9" id="KW-0333">Golgi apparatus</keyword>
<evidence type="ECO:0000256" key="10">
    <source>
        <dbReference type="ARBA" id="ARBA00023136"/>
    </source>
</evidence>
<dbReference type="SMART" id="SM00312">
    <property type="entry name" value="PX"/>
    <property type="match status" value="1"/>
</dbReference>
<dbReference type="InterPro" id="IPR015404">
    <property type="entry name" value="Vps5_C"/>
</dbReference>
<dbReference type="GO" id="GO:0035091">
    <property type="term" value="F:phosphatidylinositol binding"/>
    <property type="evidence" value="ECO:0007669"/>
    <property type="project" value="InterPro"/>
</dbReference>
<evidence type="ECO:0000256" key="3">
    <source>
        <dbReference type="ARBA" id="ARBA00004555"/>
    </source>
</evidence>
<feature type="domain" description="PX" evidence="12">
    <location>
        <begin position="48"/>
        <end position="176"/>
    </location>
</feature>
<dbReference type="GO" id="GO:0005829">
    <property type="term" value="C:cytosol"/>
    <property type="evidence" value="ECO:0007669"/>
    <property type="project" value="GOC"/>
</dbReference>
<dbReference type="InterPro" id="IPR001683">
    <property type="entry name" value="PX_dom"/>
</dbReference>
<dbReference type="GO" id="GO:0034498">
    <property type="term" value="P:early endosome to Golgi transport"/>
    <property type="evidence" value="ECO:0007669"/>
    <property type="project" value="TreeGrafter"/>
</dbReference>
<reference evidence="13" key="1">
    <citation type="submission" date="2016-01" db="EMBL/GenBank/DDBJ databases">
        <title>Reference transcriptome for the parasite Schistocephalus solidus: insights into the molecular evolution of parasitism.</title>
        <authorList>
            <person name="Hebert F.O."/>
            <person name="Grambauer S."/>
            <person name="Barber I."/>
            <person name="Landry C.R."/>
            <person name="Aubin-Horth N."/>
        </authorList>
    </citation>
    <scope>NUCLEOTIDE SEQUENCE</scope>
</reference>
<evidence type="ECO:0000256" key="6">
    <source>
        <dbReference type="ARBA" id="ARBA00022490"/>
    </source>
</evidence>
<keyword evidence="11" id="KW-0175">Coiled coil</keyword>
<dbReference type="SUPFAM" id="SSF64268">
    <property type="entry name" value="PX domain"/>
    <property type="match status" value="1"/>
</dbReference>
<dbReference type="Gene3D" id="3.30.1520.10">
    <property type="entry name" value="Phox-like domain"/>
    <property type="match status" value="1"/>
</dbReference>
<name>A0A0X3P370_SCHSO</name>
<organism evidence="13">
    <name type="scientific">Schistocephalus solidus</name>
    <name type="common">Tapeworm</name>
    <dbReference type="NCBI Taxonomy" id="70667"/>
    <lineage>
        <taxon>Eukaryota</taxon>
        <taxon>Metazoa</taxon>
        <taxon>Spiralia</taxon>
        <taxon>Lophotrochozoa</taxon>
        <taxon>Platyhelminthes</taxon>
        <taxon>Cestoda</taxon>
        <taxon>Eucestoda</taxon>
        <taxon>Diphyllobothriidea</taxon>
        <taxon>Diphyllobothriidae</taxon>
        <taxon>Schistocephalus</taxon>
    </lineage>
</organism>
<dbReference type="Gene3D" id="1.20.1270.60">
    <property type="entry name" value="Arfaptin homology (AH) domain/BAR domain"/>
    <property type="match status" value="1"/>
</dbReference>
<dbReference type="SUPFAM" id="SSF103657">
    <property type="entry name" value="BAR/IMD domain-like"/>
    <property type="match status" value="1"/>
</dbReference>
<accession>A0A0X3P370</accession>
<dbReference type="EMBL" id="GEEE01021619">
    <property type="protein sequence ID" value="JAP41606.1"/>
    <property type="molecule type" value="Transcribed_RNA"/>
</dbReference>
<sequence>MLSAVDVNDFHAQHEELFPECTDQDDISTPGLTEPHQDVEPAKIGDGDMLLVKISNPEKVGDGMFAFIVYTVKTMTTMSYFKKSTMCVQRRFSDFLGLYEKLKGKYLPKGIIIPYPPEKNVIGTTKIRILKNSSADNDFIEKRRQALECFMNRITTHPILRKDPSVVEFLEFEGELPKHSSAQVISGATAKRIIRNVGEAVGKLTFKMDEVDEYFDRKEEELENWDIQANRLFYALTNLVADQHELASATQTFSRSISALANVEEHTGLARALGQLADTEDQITQFHAVQAESESTYLVEYAKGVLNMMQACRETLSERVKMYKVFKDNESALRGKREQKVRIEMSPKADRAKIPTLEREISELVRRVEESEEEFETLSSAIKKELEFLDETRFQEFKSAAIGFLNTMLKIQENVLKSWESFLGHAKAIE</sequence>
<dbReference type="InterPro" id="IPR027267">
    <property type="entry name" value="AH/BAR_dom_sf"/>
</dbReference>
<comment type="subcellular location">
    <subcellularLocation>
        <location evidence="2">Cytoplasm</location>
    </subcellularLocation>
    <subcellularLocation>
        <location evidence="3">Golgi apparatus</location>
    </subcellularLocation>
    <subcellularLocation>
        <location evidence="1">Membrane</location>
        <topology evidence="1">Peripheral membrane protein</topology>
        <orientation evidence="1">Cytoplasmic side</orientation>
    </subcellularLocation>
</comment>
<dbReference type="CDD" id="cd06859">
    <property type="entry name" value="PX_SNX1_2_like"/>
    <property type="match status" value="1"/>
</dbReference>
<dbReference type="GO" id="GO:0010008">
    <property type="term" value="C:endosome membrane"/>
    <property type="evidence" value="ECO:0007669"/>
    <property type="project" value="TreeGrafter"/>
</dbReference>
<dbReference type="Pfam" id="PF09325">
    <property type="entry name" value="Vps5"/>
    <property type="match status" value="1"/>
</dbReference>